<feature type="coiled-coil region" evidence="1">
    <location>
        <begin position="323"/>
        <end position="350"/>
    </location>
</feature>
<evidence type="ECO:0000313" key="2">
    <source>
        <dbReference type="EMBL" id="GIX77213.1"/>
    </source>
</evidence>
<comment type="caution">
    <text evidence="2">The sequence shown here is derived from an EMBL/GenBank/DDBJ whole genome shotgun (WGS) entry which is preliminary data.</text>
</comment>
<evidence type="ECO:0000313" key="3">
    <source>
        <dbReference type="Proteomes" id="UP001054945"/>
    </source>
</evidence>
<reference evidence="2 3" key="1">
    <citation type="submission" date="2021-06" db="EMBL/GenBank/DDBJ databases">
        <title>Caerostris extrusa draft genome.</title>
        <authorList>
            <person name="Kono N."/>
            <person name="Arakawa K."/>
        </authorList>
    </citation>
    <scope>NUCLEOTIDE SEQUENCE [LARGE SCALE GENOMIC DNA]</scope>
</reference>
<dbReference type="AlphaFoldDB" id="A0AAV4MY79"/>
<keyword evidence="1" id="KW-0175">Coiled coil</keyword>
<name>A0AAV4MY79_CAEEX</name>
<evidence type="ECO:0000256" key="1">
    <source>
        <dbReference type="SAM" id="Coils"/>
    </source>
</evidence>
<accession>A0AAV4MY79</accession>
<sequence length="392" mass="44801">MGSKNEMPLSKVINLASGMLSSGVKSILDVGNTVCFQMPKRAVVLCFKIQKEIFFLPFRCVNKVFEAIKPPFAYLNRVYRALTDEGPTAVELLTGEKNPSATKIIDSSRHLRHAVLKSIAKENSKSSLSMYQKQLEKWKLENEKRTEEMFKITIEERELMKAVASALRYLKSLKNKREKMNDNYSKNIASMISTETLSGEKILTMQKDIKNIDAVINEKKYACLNFLNQGSIAIADDLIGGLKSYKSETQPIQNHDDSQTSSSTEVMQKCLSIVMDENQYLKNRLTSTHNKLEDILRLSENINYEILNLSEKFTKMIEVNSEMVHLQLKLDQERDMLKNVEADRDLMRDKLQTLEFMIQEEEDFLGTTESEASDSCFLSFSEDSTELDSLSK</sequence>
<organism evidence="2 3">
    <name type="scientific">Caerostris extrusa</name>
    <name type="common">Bark spider</name>
    <name type="synonym">Caerostris bankana</name>
    <dbReference type="NCBI Taxonomy" id="172846"/>
    <lineage>
        <taxon>Eukaryota</taxon>
        <taxon>Metazoa</taxon>
        <taxon>Ecdysozoa</taxon>
        <taxon>Arthropoda</taxon>
        <taxon>Chelicerata</taxon>
        <taxon>Arachnida</taxon>
        <taxon>Araneae</taxon>
        <taxon>Araneomorphae</taxon>
        <taxon>Entelegynae</taxon>
        <taxon>Araneoidea</taxon>
        <taxon>Araneidae</taxon>
        <taxon>Caerostris</taxon>
    </lineage>
</organism>
<feature type="coiled-coil region" evidence="1">
    <location>
        <begin position="121"/>
        <end position="183"/>
    </location>
</feature>
<protein>
    <submittedName>
        <fullName evidence="2">Uncharacterized protein</fullName>
    </submittedName>
</protein>
<gene>
    <name evidence="2" type="primary">AVEN_52122_1</name>
    <name evidence="2" type="ORF">CEXT_297621</name>
</gene>
<keyword evidence="3" id="KW-1185">Reference proteome</keyword>
<dbReference type="EMBL" id="BPLR01020308">
    <property type="protein sequence ID" value="GIX77213.1"/>
    <property type="molecule type" value="Genomic_DNA"/>
</dbReference>
<proteinExistence type="predicted"/>
<dbReference type="Proteomes" id="UP001054945">
    <property type="component" value="Unassembled WGS sequence"/>
</dbReference>